<evidence type="ECO:0000313" key="1">
    <source>
        <dbReference type="EMBL" id="MFE1754233.1"/>
    </source>
</evidence>
<dbReference type="SUPFAM" id="SSF48371">
    <property type="entry name" value="ARM repeat"/>
    <property type="match status" value="1"/>
</dbReference>
<protein>
    <recommendedName>
        <fullName evidence="3">HEAT repeat domain-containing protein</fullName>
    </recommendedName>
</protein>
<evidence type="ECO:0008006" key="3">
    <source>
        <dbReference type="Google" id="ProtNLM"/>
    </source>
</evidence>
<proteinExistence type="predicted"/>
<dbReference type="EMBL" id="JBHYTS010000054">
    <property type="protein sequence ID" value="MFE1754233.1"/>
    <property type="molecule type" value="Genomic_DNA"/>
</dbReference>
<dbReference type="RefSeq" id="WP_381842677.1">
    <property type="nucleotide sequence ID" value="NZ_JBHYTS010000054.1"/>
</dbReference>
<dbReference type="InterPro" id="IPR011989">
    <property type="entry name" value="ARM-like"/>
</dbReference>
<organism evidence="1 2">
    <name type="scientific">Streptomyces anandii</name>
    <dbReference type="NCBI Taxonomy" id="285454"/>
    <lineage>
        <taxon>Bacteria</taxon>
        <taxon>Bacillati</taxon>
        <taxon>Actinomycetota</taxon>
        <taxon>Actinomycetes</taxon>
        <taxon>Kitasatosporales</taxon>
        <taxon>Streptomycetaceae</taxon>
        <taxon>Streptomyces</taxon>
    </lineage>
</organism>
<evidence type="ECO:0000313" key="2">
    <source>
        <dbReference type="Proteomes" id="UP001599756"/>
    </source>
</evidence>
<dbReference type="Gene3D" id="1.25.10.10">
    <property type="entry name" value="Leucine-rich Repeat Variant"/>
    <property type="match status" value="1"/>
</dbReference>
<sequence>MDWSRLRTGVPEHHPVKEVPRALRRLVRRGPAATGEDCYPLYSCLFAPGGGLPSAAATALPFLTALACDPANGARVALVELLGALDGAAREAGDEGTHAAWREEWRRQGGKITALLADPAPSVRRAALLLADDDALLRRWNAETDPAVRLPLLLALGPRAASTAGAPGTGSGGGRRRFAGAVEAVLSRVLRDDEPVMKVAAVIARASLDRDAPLRHADLLLDVLADPAVRPRFERIWWLPDVEMPFTRDDVAAWVSGLLDHVPPAALSFVTRLAEAAERTADDGLRRIVLDEAWRHLVLRRSAAPTVLPLAARLLDCADDCVRLKAAHLLAMLAPDSGPYADRLAALLDDPGTDEISWIEGTVGDFARWALVRLGDPRGLPGLVESLWAPHREQFGRSWVEGDPRRPEMHEVLAPLREHADVLLPALLEEVRQDHERHGDHGEIMGTLLHVAEEWGPDALPVLPVVLPLLKDTRYSLRVVDVLLAMGPGAASTASAVRDAAVLDHPGNHHRIAWAAWRIAGGDDGTALRLLGEAVHDEHASPYGPIHLLSDFGPAAAAHAGRVREVMENAEYGRATAAVALWTITGDPGAALPVLEQAVVRFTGDDDRYGDLAEALRGFLRIGTVTPAARRALRFIAARDLRLSNHRDYRAVLGDQELRSAIAAVLALPCRGVADCDAD</sequence>
<dbReference type="Proteomes" id="UP001599756">
    <property type="component" value="Unassembled WGS sequence"/>
</dbReference>
<name>A0ABW6HCP9_9ACTN</name>
<dbReference type="InterPro" id="IPR016024">
    <property type="entry name" value="ARM-type_fold"/>
</dbReference>
<reference evidence="1 2" key="1">
    <citation type="submission" date="2024-09" db="EMBL/GenBank/DDBJ databases">
        <title>The Natural Products Discovery Center: Release of the First 8490 Sequenced Strains for Exploring Actinobacteria Biosynthetic Diversity.</title>
        <authorList>
            <person name="Kalkreuter E."/>
            <person name="Kautsar S.A."/>
            <person name="Yang D."/>
            <person name="Bader C.D."/>
            <person name="Teijaro C.N."/>
            <person name="Fluegel L."/>
            <person name="Davis C.M."/>
            <person name="Simpson J.R."/>
            <person name="Lauterbach L."/>
            <person name="Steele A.D."/>
            <person name="Gui C."/>
            <person name="Meng S."/>
            <person name="Li G."/>
            <person name="Viehrig K."/>
            <person name="Ye F."/>
            <person name="Su P."/>
            <person name="Kiefer A.F."/>
            <person name="Nichols A."/>
            <person name="Cepeda A.J."/>
            <person name="Yan W."/>
            <person name="Fan B."/>
            <person name="Jiang Y."/>
            <person name="Adhikari A."/>
            <person name="Zheng C.-J."/>
            <person name="Schuster L."/>
            <person name="Cowan T.M."/>
            <person name="Smanski M.J."/>
            <person name="Chevrette M.G."/>
            <person name="De Carvalho L.P.S."/>
            <person name="Shen B."/>
        </authorList>
    </citation>
    <scope>NUCLEOTIDE SEQUENCE [LARGE SCALE GENOMIC DNA]</scope>
    <source>
        <strain evidence="1 2">NPDC059500</strain>
    </source>
</reference>
<gene>
    <name evidence="1" type="ORF">ACFW88_27440</name>
</gene>
<keyword evidence="2" id="KW-1185">Reference proteome</keyword>
<accession>A0ABW6HCP9</accession>
<comment type="caution">
    <text evidence="1">The sequence shown here is derived from an EMBL/GenBank/DDBJ whole genome shotgun (WGS) entry which is preliminary data.</text>
</comment>